<evidence type="ECO:0000313" key="2">
    <source>
        <dbReference type="EMBL" id="WTY33674.1"/>
    </source>
</evidence>
<dbReference type="Proteomes" id="UP001621418">
    <property type="component" value="Chromosome"/>
</dbReference>
<reference evidence="2 3" key="1">
    <citation type="submission" date="2022-10" db="EMBL/GenBank/DDBJ databases">
        <title>The complete genomes of actinobacterial strains from the NBC collection.</title>
        <authorList>
            <person name="Joergensen T.S."/>
            <person name="Alvarez Arevalo M."/>
            <person name="Sterndorff E.B."/>
            <person name="Faurdal D."/>
            <person name="Vuksanovic O."/>
            <person name="Mourched A.-S."/>
            <person name="Charusanti P."/>
            <person name="Shaw S."/>
            <person name="Blin K."/>
            <person name="Weber T."/>
        </authorList>
    </citation>
    <scope>NUCLEOTIDE SEQUENCE [LARGE SCALE GENOMIC DNA]</scope>
    <source>
        <strain evidence="2 3">NBC_01413</strain>
    </source>
</reference>
<gene>
    <name evidence="2" type="ORF">OG308_20305</name>
</gene>
<evidence type="ECO:0000313" key="3">
    <source>
        <dbReference type="Proteomes" id="UP001621418"/>
    </source>
</evidence>
<dbReference type="EMBL" id="CP109527">
    <property type="protein sequence ID" value="WTY33674.1"/>
    <property type="molecule type" value="Genomic_DNA"/>
</dbReference>
<protein>
    <recommendedName>
        <fullName evidence="4">Transposase</fullName>
    </recommendedName>
</protein>
<dbReference type="RefSeq" id="WP_405145911.1">
    <property type="nucleotide sequence ID" value="NZ_CP109527.1"/>
</dbReference>
<feature type="region of interest" description="Disordered" evidence="1">
    <location>
        <begin position="25"/>
        <end position="109"/>
    </location>
</feature>
<sequence>MTVVSRTRDKPDGVAGAEATITRNLGGAKSCDDSDLFAGADSRLSSRKPAVPEEPENARGTGHHGCSSHPTGRHTPPVPSSITQLTPLRSDPDPRALRTAAPEDRPRRR</sequence>
<proteinExistence type="predicted"/>
<feature type="compositionally biased region" description="Basic and acidic residues" evidence="1">
    <location>
        <begin position="90"/>
        <end position="109"/>
    </location>
</feature>
<accession>A0ABZ1N1F1</accession>
<organism evidence="2 3">
    <name type="scientific">Nocardia salmonicida</name>
    <dbReference type="NCBI Taxonomy" id="53431"/>
    <lineage>
        <taxon>Bacteria</taxon>
        <taxon>Bacillati</taxon>
        <taxon>Actinomycetota</taxon>
        <taxon>Actinomycetes</taxon>
        <taxon>Mycobacteriales</taxon>
        <taxon>Nocardiaceae</taxon>
        <taxon>Nocardia</taxon>
    </lineage>
</organism>
<evidence type="ECO:0008006" key="4">
    <source>
        <dbReference type="Google" id="ProtNLM"/>
    </source>
</evidence>
<evidence type="ECO:0000256" key="1">
    <source>
        <dbReference type="SAM" id="MobiDB-lite"/>
    </source>
</evidence>
<name>A0ABZ1N1F1_9NOCA</name>
<keyword evidence="3" id="KW-1185">Reference proteome</keyword>